<comment type="caution">
    <text evidence="1">The sequence shown here is derived from an EMBL/GenBank/DDBJ whole genome shotgun (WGS) entry which is preliminary data.</text>
</comment>
<dbReference type="EMBL" id="CAUDLI010000016">
    <property type="protein sequence ID" value="CAJ0904411.1"/>
    <property type="molecule type" value="Genomic_DNA"/>
</dbReference>
<protein>
    <submittedName>
        <fullName evidence="1">Uncharacterized protein</fullName>
    </submittedName>
</protein>
<gene>
    <name evidence="1" type="ORF">R77564_05094</name>
</gene>
<accession>A0ABM9L5Q1</accession>
<evidence type="ECO:0000313" key="1">
    <source>
        <dbReference type="EMBL" id="CAJ0904411.1"/>
    </source>
</evidence>
<evidence type="ECO:0000313" key="2">
    <source>
        <dbReference type="Proteomes" id="UP001189792"/>
    </source>
</evidence>
<keyword evidence="2" id="KW-1185">Reference proteome</keyword>
<sequence>MPIIAFIGKGASQAYALLSYIYVLRFLLKFGQNMPMEGNMQAHTLSFRAGDAFVAETRTLAEQAGLKSSDYIREAVREKNERMMAERIAALSRKLSAKHLAENQAIEGTIADGLA</sequence>
<organism evidence="1 2">
    <name type="scientific">Ralstonia flatus</name>
    <dbReference type="NCBI Taxonomy" id="3058601"/>
    <lineage>
        <taxon>Bacteria</taxon>
        <taxon>Pseudomonadati</taxon>
        <taxon>Pseudomonadota</taxon>
        <taxon>Betaproteobacteria</taxon>
        <taxon>Burkholderiales</taxon>
        <taxon>Burkholderiaceae</taxon>
        <taxon>Ralstonia</taxon>
    </lineage>
</organism>
<dbReference type="Proteomes" id="UP001189792">
    <property type="component" value="Unassembled WGS sequence"/>
</dbReference>
<name>A0ABM9L5Q1_9RALS</name>
<proteinExistence type="predicted"/>
<reference evidence="1 2" key="1">
    <citation type="submission" date="2023-07" db="EMBL/GenBank/DDBJ databases">
        <authorList>
            <person name="Peeters C."/>
        </authorList>
    </citation>
    <scope>NUCLEOTIDE SEQUENCE [LARGE SCALE GENOMIC DNA]</scope>
    <source>
        <strain evidence="1 2">LMG 32965</strain>
    </source>
</reference>